<name>A0A845F0H6_9BACL</name>
<reference evidence="1 2" key="1">
    <citation type="submission" date="2019-11" db="EMBL/GenBank/DDBJ databases">
        <title>Genome sequences of 17 halophilic strains isolated from different environments.</title>
        <authorList>
            <person name="Furrow R.E."/>
        </authorList>
    </citation>
    <scope>NUCLEOTIDE SEQUENCE [LARGE SCALE GENOMIC DNA]</scope>
    <source>
        <strain evidence="1 2">22506_14_FS</strain>
    </source>
</reference>
<protein>
    <recommendedName>
        <fullName evidence="3">DUF4359 domain-containing protein</fullName>
    </recommendedName>
</protein>
<comment type="caution">
    <text evidence="1">The sequence shown here is derived from an EMBL/GenBank/DDBJ whole genome shotgun (WGS) entry which is preliminary data.</text>
</comment>
<dbReference type="AlphaFoldDB" id="A0A845F0H6"/>
<dbReference type="EMBL" id="WMEY01000003">
    <property type="protein sequence ID" value="MYL64244.1"/>
    <property type="molecule type" value="Genomic_DNA"/>
</dbReference>
<evidence type="ECO:0000313" key="1">
    <source>
        <dbReference type="EMBL" id="MYL64244.1"/>
    </source>
</evidence>
<organism evidence="1 2">
    <name type="scientific">Guptibacillus hwajinpoensis</name>
    <dbReference type="NCBI Taxonomy" id="208199"/>
    <lineage>
        <taxon>Bacteria</taxon>
        <taxon>Bacillati</taxon>
        <taxon>Bacillota</taxon>
        <taxon>Bacilli</taxon>
        <taxon>Bacillales</taxon>
        <taxon>Guptibacillaceae</taxon>
        <taxon>Guptibacillus</taxon>
    </lineage>
</organism>
<proteinExistence type="predicted"/>
<accession>A0A845F0H6</accession>
<dbReference type="RefSeq" id="WP_160919663.1">
    <property type="nucleotide sequence ID" value="NZ_WMEY01000003.1"/>
</dbReference>
<dbReference type="Proteomes" id="UP000447833">
    <property type="component" value="Unassembled WGS sequence"/>
</dbReference>
<evidence type="ECO:0008006" key="3">
    <source>
        <dbReference type="Google" id="ProtNLM"/>
    </source>
</evidence>
<sequence length="102" mass="11853">MKKTIVGMIISIAVIMFLTNPSQDDYSRWVGKQLKKDQNALIEIGVDLAVVPYVRDQTSRTEAYVFSIYRTKLWDDKEIVAIGMFDSFYINKKNIEKIKEVE</sequence>
<gene>
    <name evidence="1" type="ORF">GLW07_12870</name>
</gene>
<evidence type="ECO:0000313" key="2">
    <source>
        <dbReference type="Proteomes" id="UP000447833"/>
    </source>
</evidence>